<dbReference type="STRING" id="1219011.GCA_001895045_02110"/>
<evidence type="ECO:0000256" key="1">
    <source>
        <dbReference type="ARBA" id="ARBA00005854"/>
    </source>
</evidence>
<evidence type="ECO:0000256" key="3">
    <source>
        <dbReference type="ARBA" id="ARBA00023027"/>
    </source>
</evidence>
<organism evidence="7 8">
    <name type="scientific">Rhodococcus coprophilus</name>
    <dbReference type="NCBI Taxonomy" id="38310"/>
    <lineage>
        <taxon>Bacteria</taxon>
        <taxon>Bacillati</taxon>
        <taxon>Actinomycetota</taxon>
        <taxon>Actinomycetes</taxon>
        <taxon>Mycobacteriales</taxon>
        <taxon>Nocardiaceae</taxon>
        <taxon>Rhodococcus</taxon>
    </lineage>
</organism>
<dbReference type="InterPro" id="IPR029753">
    <property type="entry name" value="D-isomer_DH_CS"/>
</dbReference>
<reference evidence="7 8" key="1">
    <citation type="submission" date="2018-06" db="EMBL/GenBank/DDBJ databases">
        <authorList>
            <consortium name="Pathogen Informatics"/>
            <person name="Doyle S."/>
        </authorList>
    </citation>
    <scope>NUCLEOTIDE SEQUENCE [LARGE SCALE GENOMIC DNA]</scope>
    <source>
        <strain evidence="7 8">NCTC10994</strain>
    </source>
</reference>
<dbReference type="GO" id="GO:0051287">
    <property type="term" value="F:NAD binding"/>
    <property type="evidence" value="ECO:0007669"/>
    <property type="project" value="InterPro"/>
</dbReference>
<evidence type="ECO:0000313" key="8">
    <source>
        <dbReference type="Proteomes" id="UP000249091"/>
    </source>
</evidence>
<dbReference type="CDD" id="cd05299">
    <property type="entry name" value="CtBP_dh"/>
    <property type="match status" value="1"/>
</dbReference>
<comment type="similarity">
    <text evidence="1 4">Belongs to the D-isomer specific 2-hydroxyacid dehydrogenase family.</text>
</comment>
<keyword evidence="3" id="KW-0520">NAD</keyword>
<dbReference type="GO" id="GO:0004617">
    <property type="term" value="F:phosphoglycerate dehydrogenase activity"/>
    <property type="evidence" value="ECO:0007669"/>
    <property type="project" value="UniProtKB-EC"/>
</dbReference>
<dbReference type="AlphaFoldDB" id="A0A2X4X093"/>
<sequence length="324" mass="34279">MASPIAVYTDLDDLDPSEGIALLEAEGFEVRVLETRDPDTIVAAATDASALLVGYAPVHADLIERLPGLGIISMLSRGYDSVDVDAATAHDVWVATVGDIASTEVATHTWALTLAAVRRLDFFTLHGRRDWLDRPRYAPRRLSDTTLGLVGLGRIGSEVAALAAGSVGSVLGVDRAGRQVPEGVTASSLADVVAQSDVVSIHLPLDESTEKLFDADLIAAMKPGSWLINVSRGGIVDSDALADALDSGHLAGAALDVLDTEPPLPGDRLAEHPNVLLTPHVAYLSDRTAREYVRMQAANVVEWYRTGCPSHAVTKPTTPNEVIA</sequence>
<proteinExistence type="inferred from homology"/>
<gene>
    <name evidence="7" type="primary">hprA_2</name>
    <name evidence="7" type="ORF">NCTC10994_01286</name>
</gene>
<evidence type="ECO:0000259" key="6">
    <source>
        <dbReference type="Pfam" id="PF02826"/>
    </source>
</evidence>
<dbReference type="SUPFAM" id="SSF52283">
    <property type="entry name" value="Formate/glycerate dehydrogenase catalytic domain-like"/>
    <property type="match status" value="1"/>
</dbReference>
<dbReference type="EC" id="1.1.1.29" evidence="7"/>
<evidence type="ECO:0000256" key="4">
    <source>
        <dbReference type="RuleBase" id="RU003719"/>
    </source>
</evidence>
<dbReference type="PANTHER" id="PTHR43761">
    <property type="entry name" value="D-ISOMER SPECIFIC 2-HYDROXYACID DEHYDROGENASE FAMILY PROTEIN (AFU_ORTHOLOGUE AFUA_1G13630)"/>
    <property type="match status" value="1"/>
</dbReference>
<dbReference type="GO" id="GO:0008465">
    <property type="term" value="F:hydroxypyruvate reductase (NADH) activity"/>
    <property type="evidence" value="ECO:0007669"/>
    <property type="project" value="UniProtKB-EC"/>
</dbReference>
<dbReference type="Pfam" id="PF00389">
    <property type="entry name" value="2-Hacid_dh"/>
    <property type="match status" value="1"/>
</dbReference>
<evidence type="ECO:0000256" key="2">
    <source>
        <dbReference type="ARBA" id="ARBA00023002"/>
    </source>
</evidence>
<feature type="domain" description="D-isomer specific 2-hydroxyacid dehydrogenase NAD-binding" evidence="6">
    <location>
        <begin position="111"/>
        <end position="282"/>
    </location>
</feature>
<protein>
    <submittedName>
        <fullName evidence="7">Phosphoglycerate dehydrogenase</fullName>
        <ecNumber evidence="7">1.1.1.29</ecNumber>
        <ecNumber evidence="7">1.1.1.95</ecNumber>
    </submittedName>
</protein>
<dbReference type="Proteomes" id="UP000249091">
    <property type="component" value="Chromosome 1"/>
</dbReference>
<dbReference type="PROSITE" id="PS00671">
    <property type="entry name" value="D_2_HYDROXYACID_DH_3"/>
    <property type="match status" value="1"/>
</dbReference>
<dbReference type="InterPro" id="IPR036291">
    <property type="entry name" value="NAD(P)-bd_dom_sf"/>
</dbReference>
<dbReference type="EC" id="1.1.1.95" evidence="7"/>
<dbReference type="KEGG" id="rcr:NCTC10994_01286"/>
<keyword evidence="8" id="KW-1185">Reference proteome</keyword>
<dbReference type="InterPro" id="IPR006139">
    <property type="entry name" value="D-isomer_2_OHA_DH_cat_dom"/>
</dbReference>
<feature type="domain" description="D-isomer specific 2-hydroxyacid dehydrogenase catalytic" evidence="5">
    <location>
        <begin position="14"/>
        <end position="313"/>
    </location>
</feature>
<dbReference type="InterPro" id="IPR050418">
    <property type="entry name" value="D-iso_2-hydroxyacid_DH_PdxB"/>
</dbReference>
<dbReference type="Pfam" id="PF02826">
    <property type="entry name" value="2-Hacid_dh_C"/>
    <property type="match status" value="1"/>
</dbReference>
<accession>A0A2X4X093</accession>
<dbReference type="InterPro" id="IPR006140">
    <property type="entry name" value="D-isomer_DH_NAD-bd"/>
</dbReference>
<dbReference type="InterPro" id="IPR043322">
    <property type="entry name" value="CtBP"/>
</dbReference>
<dbReference type="GO" id="GO:0003714">
    <property type="term" value="F:transcription corepressor activity"/>
    <property type="evidence" value="ECO:0007669"/>
    <property type="project" value="InterPro"/>
</dbReference>
<keyword evidence="2 4" id="KW-0560">Oxidoreductase</keyword>
<dbReference type="EMBL" id="LS483468">
    <property type="protein sequence ID" value="SQI29864.1"/>
    <property type="molecule type" value="Genomic_DNA"/>
</dbReference>
<dbReference type="RefSeq" id="WP_072700120.1">
    <property type="nucleotide sequence ID" value="NZ_JAFBBL010000001.1"/>
</dbReference>
<evidence type="ECO:0000259" key="5">
    <source>
        <dbReference type="Pfam" id="PF00389"/>
    </source>
</evidence>
<dbReference type="PROSITE" id="PS00670">
    <property type="entry name" value="D_2_HYDROXYACID_DH_2"/>
    <property type="match status" value="1"/>
</dbReference>
<evidence type="ECO:0000313" key="7">
    <source>
        <dbReference type="EMBL" id="SQI29864.1"/>
    </source>
</evidence>
<dbReference type="PANTHER" id="PTHR43761:SF1">
    <property type="entry name" value="D-ISOMER SPECIFIC 2-HYDROXYACID DEHYDROGENASE CATALYTIC DOMAIN-CONTAINING PROTEIN-RELATED"/>
    <property type="match status" value="1"/>
</dbReference>
<dbReference type="Gene3D" id="3.40.50.720">
    <property type="entry name" value="NAD(P)-binding Rossmann-like Domain"/>
    <property type="match status" value="2"/>
</dbReference>
<dbReference type="SUPFAM" id="SSF51735">
    <property type="entry name" value="NAD(P)-binding Rossmann-fold domains"/>
    <property type="match status" value="1"/>
</dbReference>
<name>A0A2X4X093_9NOCA</name>